<accession>A0A0C2X6V2</accession>
<dbReference type="GO" id="GO:0005829">
    <property type="term" value="C:cytosol"/>
    <property type="evidence" value="ECO:0007669"/>
    <property type="project" value="TreeGrafter"/>
</dbReference>
<dbReference type="PRINTS" id="PR00492">
    <property type="entry name" value="RHOGDI"/>
</dbReference>
<keyword evidence="4" id="KW-0963">Cytoplasm</keyword>
<dbReference type="GO" id="GO:0005096">
    <property type="term" value="F:GTPase activator activity"/>
    <property type="evidence" value="ECO:0007669"/>
    <property type="project" value="UniProtKB-KW"/>
</dbReference>
<dbReference type="SUPFAM" id="SSF81296">
    <property type="entry name" value="E set domains"/>
    <property type="match status" value="1"/>
</dbReference>
<comment type="subcellular location">
    <subcellularLocation>
        <location evidence="1">Cytoplasm</location>
    </subcellularLocation>
</comment>
<dbReference type="STRING" id="933852.A0A0C2X6V2"/>
<name>A0A0C2X6V2_SERVB</name>
<dbReference type="GO" id="GO:0007266">
    <property type="term" value="P:Rho protein signal transduction"/>
    <property type="evidence" value="ECO:0007669"/>
    <property type="project" value="InterPro"/>
</dbReference>
<keyword evidence="3" id="KW-0343">GTPase activation</keyword>
<protein>
    <recommendedName>
        <fullName evidence="7">Rho GDP-dissociation inhibitor</fullName>
    </recommendedName>
</protein>
<proteinExistence type="inferred from homology"/>
<dbReference type="FunFam" id="2.70.50.30:FF:000004">
    <property type="entry name" value="Rho GDP-dissociation inhibitor 1"/>
    <property type="match status" value="1"/>
</dbReference>
<evidence type="ECO:0000256" key="4">
    <source>
        <dbReference type="ARBA" id="ARBA00022490"/>
    </source>
</evidence>
<keyword evidence="6" id="KW-1185">Reference proteome</keyword>
<comment type="similarity">
    <text evidence="2">Belongs to the Rho GDI family.</text>
</comment>
<dbReference type="GO" id="GO:0005094">
    <property type="term" value="F:Rho GDP-dissociation inhibitor activity"/>
    <property type="evidence" value="ECO:0007669"/>
    <property type="project" value="InterPro"/>
</dbReference>
<evidence type="ECO:0000313" key="5">
    <source>
        <dbReference type="EMBL" id="KIM33828.1"/>
    </source>
</evidence>
<dbReference type="EMBL" id="KN824277">
    <property type="protein sequence ID" value="KIM33828.1"/>
    <property type="molecule type" value="Genomic_DNA"/>
</dbReference>
<reference evidence="5 6" key="1">
    <citation type="submission" date="2014-04" db="EMBL/GenBank/DDBJ databases">
        <authorList>
            <consortium name="DOE Joint Genome Institute"/>
            <person name="Kuo A."/>
            <person name="Zuccaro A."/>
            <person name="Kohler A."/>
            <person name="Nagy L.G."/>
            <person name="Floudas D."/>
            <person name="Copeland A."/>
            <person name="Barry K.W."/>
            <person name="Cichocki N."/>
            <person name="Veneault-Fourrey C."/>
            <person name="LaButti K."/>
            <person name="Lindquist E.A."/>
            <person name="Lipzen A."/>
            <person name="Lundell T."/>
            <person name="Morin E."/>
            <person name="Murat C."/>
            <person name="Sun H."/>
            <person name="Tunlid A."/>
            <person name="Henrissat B."/>
            <person name="Grigoriev I.V."/>
            <person name="Hibbett D.S."/>
            <person name="Martin F."/>
            <person name="Nordberg H.P."/>
            <person name="Cantor M.N."/>
            <person name="Hua S.X."/>
        </authorList>
    </citation>
    <scope>NUCLEOTIDE SEQUENCE [LARGE SCALE GENOMIC DNA]</scope>
    <source>
        <strain evidence="5 6">MAFF 305830</strain>
    </source>
</reference>
<evidence type="ECO:0000256" key="3">
    <source>
        <dbReference type="ARBA" id="ARBA00022468"/>
    </source>
</evidence>
<evidence type="ECO:0000256" key="2">
    <source>
        <dbReference type="ARBA" id="ARBA00009758"/>
    </source>
</evidence>
<dbReference type="InterPro" id="IPR000406">
    <property type="entry name" value="Rho_GDI"/>
</dbReference>
<dbReference type="AlphaFoldDB" id="A0A0C2X6V2"/>
<dbReference type="Pfam" id="PF02115">
    <property type="entry name" value="Rho_GDI"/>
    <property type="match status" value="1"/>
</dbReference>
<dbReference type="GO" id="GO:0016020">
    <property type="term" value="C:membrane"/>
    <property type="evidence" value="ECO:0007669"/>
    <property type="project" value="TreeGrafter"/>
</dbReference>
<dbReference type="InterPro" id="IPR024792">
    <property type="entry name" value="RhoGDI_dom_sf"/>
</dbReference>
<dbReference type="OrthoDB" id="1683373at2759"/>
<reference evidence="6" key="2">
    <citation type="submission" date="2015-01" db="EMBL/GenBank/DDBJ databases">
        <title>Evolutionary Origins and Diversification of the Mycorrhizal Mutualists.</title>
        <authorList>
            <consortium name="DOE Joint Genome Institute"/>
            <consortium name="Mycorrhizal Genomics Consortium"/>
            <person name="Kohler A."/>
            <person name="Kuo A."/>
            <person name="Nagy L.G."/>
            <person name="Floudas D."/>
            <person name="Copeland A."/>
            <person name="Barry K.W."/>
            <person name="Cichocki N."/>
            <person name="Veneault-Fourrey C."/>
            <person name="LaButti K."/>
            <person name="Lindquist E.A."/>
            <person name="Lipzen A."/>
            <person name="Lundell T."/>
            <person name="Morin E."/>
            <person name="Murat C."/>
            <person name="Riley R."/>
            <person name="Ohm R."/>
            <person name="Sun H."/>
            <person name="Tunlid A."/>
            <person name="Henrissat B."/>
            <person name="Grigoriev I.V."/>
            <person name="Hibbett D.S."/>
            <person name="Martin F."/>
        </authorList>
    </citation>
    <scope>NUCLEOTIDE SEQUENCE [LARGE SCALE GENOMIC DNA]</scope>
    <source>
        <strain evidence="6">MAFF 305830</strain>
    </source>
</reference>
<gene>
    <name evidence="5" type="ORF">M408DRAFT_86042</name>
</gene>
<evidence type="ECO:0000256" key="1">
    <source>
        <dbReference type="ARBA" id="ARBA00004496"/>
    </source>
</evidence>
<dbReference type="Gene3D" id="2.70.50.30">
    <property type="entry name" value="Coagulation Factor XIII, subunit A, domain 1"/>
    <property type="match status" value="1"/>
</dbReference>
<sequence length="200" mass="21998">MSHHDEDDLKPTFHAGFKLGEKKTAEELANLDAEDESLAKWKASLGLGPGGVALATTSGPKVTVLSLTLTSKTLPTGKISLDLSNQAQVESYKKNPINIKEGIEYKVGITFKVNHGIISGVRYIHVVKHSGIKVDKLEQMLGSYAPSPDGSPYTKEFMEEDSPSGPIARMGTYHVRSRVIDDDGEVYTDFEWCFKLAKEW</sequence>
<dbReference type="PANTHER" id="PTHR10980">
    <property type="entry name" value="RHO GDP-DISSOCIATION INHIBITOR"/>
    <property type="match status" value="1"/>
</dbReference>
<organism evidence="5 6">
    <name type="scientific">Serendipita vermifera MAFF 305830</name>
    <dbReference type="NCBI Taxonomy" id="933852"/>
    <lineage>
        <taxon>Eukaryota</taxon>
        <taxon>Fungi</taxon>
        <taxon>Dikarya</taxon>
        <taxon>Basidiomycota</taxon>
        <taxon>Agaricomycotina</taxon>
        <taxon>Agaricomycetes</taxon>
        <taxon>Sebacinales</taxon>
        <taxon>Serendipitaceae</taxon>
        <taxon>Serendipita</taxon>
    </lineage>
</organism>
<dbReference type="PANTHER" id="PTHR10980:SF3">
    <property type="entry name" value="LD16419P"/>
    <property type="match status" value="1"/>
</dbReference>
<dbReference type="Proteomes" id="UP000054097">
    <property type="component" value="Unassembled WGS sequence"/>
</dbReference>
<evidence type="ECO:0000313" key="6">
    <source>
        <dbReference type="Proteomes" id="UP000054097"/>
    </source>
</evidence>
<evidence type="ECO:0008006" key="7">
    <source>
        <dbReference type="Google" id="ProtNLM"/>
    </source>
</evidence>
<dbReference type="HOGENOM" id="CLU_076228_1_0_1"/>
<dbReference type="InterPro" id="IPR014756">
    <property type="entry name" value="Ig_E-set"/>
</dbReference>